<keyword evidence="5" id="KW-0809">Transit peptide</keyword>
<dbReference type="PANTHER" id="PTHR13143:SF6">
    <property type="entry name" value="TETRATRICOPEPTIDE REPEAT PROTEIN 19, MITOCHONDRIAL"/>
    <property type="match status" value="1"/>
</dbReference>
<evidence type="ECO:0000313" key="7">
    <source>
        <dbReference type="EnsemblMetazoa" id="MDOA010488-PB"/>
    </source>
</evidence>
<name>A0A1I8N193_MUSDO</name>
<evidence type="ECO:0000313" key="8">
    <source>
        <dbReference type="Proteomes" id="UP001652621"/>
    </source>
</evidence>
<evidence type="ECO:0000256" key="1">
    <source>
        <dbReference type="ARBA" id="ARBA00004173"/>
    </source>
</evidence>
<reference evidence="7" key="1">
    <citation type="submission" date="2020-05" db="UniProtKB">
        <authorList>
            <consortium name="EnsemblMetazoa"/>
        </authorList>
    </citation>
    <scope>IDENTIFICATION</scope>
    <source>
        <strain evidence="7">Aabys</strain>
    </source>
</reference>
<evidence type="ECO:0000256" key="3">
    <source>
        <dbReference type="ARBA" id="ARBA00022737"/>
    </source>
</evidence>
<reference evidence="9" key="2">
    <citation type="submission" date="2025-05" db="UniProtKB">
        <authorList>
            <consortium name="RefSeq"/>
        </authorList>
    </citation>
    <scope>IDENTIFICATION</scope>
    <source>
        <strain evidence="9">Aabys</strain>
        <tissue evidence="9">Whole body</tissue>
    </source>
</reference>
<dbReference type="STRING" id="7370.A0A1I8N193"/>
<dbReference type="EnsemblMetazoa" id="MDOA010488-RB">
    <property type="protein sequence ID" value="MDOA010488-PB"/>
    <property type="gene ID" value="MDOA010488"/>
</dbReference>
<dbReference type="eggNOG" id="KOG1840">
    <property type="taxonomic scope" value="Eukaryota"/>
</dbReference>
<keyword evidence="3" id="KW-0677">Repeat</keyword>
<dbReference type="SUPFAM" id="SSF48452">
    <property type="entry name" value="TPR-like"/>
    <property type="match status" value="2"/>
</dbReference>
<dbReference type="PANTHER" id="PTHR13143">
    <property type="entry name" value="TETRATRICOPEPTIDE REPEAT PROTEIN 19"/>
    <property type="match status" value="1"/>
</dbReference>
<comment type="subcellular location">
    <subcellularLocation>
        <location evidence="1">Mitochondrion</location>
    </subcellularLocation>
</comment>
<dbReference type="VEuPathDB" id="VectorBase:MDOA010488"/>
<keyword evidence="6" id="KW-0496">Mitochondrion</keyword>
<dbReference type="GO" id="GO:0034551">
    <property type="term" value="P:mitochondrial respiratory chain complex III assembly"/>
    <property type="evidence" value="ECO:0007669"/>
    <property type="project" value="InterPro"/>
</dbReference>
<dbReference type="GO" id="GO:0005743">
    <property type="term" value="C:mitochondrial inner membrane"/>
    <property type="evidence" value="ECO:0007669"/>
    <property type="project" value="TreeGrafter"/>
</dbReference>
<dbReference type="OrthoDB" id="5986190at2759"/>
<evidence type="ECO:0000256" key="4">
    <source>
        <dbReference type="ARBA" id="ARBA00022803"/>
    </source>
</evidence>
<accession>A0A1I8N193</accession>
<proteinExistence type="inferred from homology"/>
<evidence type="ECO:0000256" key="5">
    <source>
        <dbReference type="ARBA" id="ARBA00022946"/>
    </source>
</evidence>
<gene>
    <name evidence="7" type="primary">101889720</name>
    <name evidence="9" type="synonym">LOC101889720</name>
</gene>
<evidence type="ECO:0000256" key="6">
    <source>
        <dbReference type="ARBA" id="ARBA00023128"/>
    </source>
</evidence>
<dbReference type="Gene3D" id="1.25.40.10">
    <property type="entry name" value="Tetratricopeptide repeat domain"/>
    <property type="match status" value="2"/>
</dbReference>
<dbReference type="RefSeq" id="XP_058984063.1">
    <property type="nucleotide sequence ID" value="XM_059128080.1"/>
</dbReference>
<dbReference type="AlphaFoldDB" id="A0A1I8N193"/>
<dbReference type="InterPro" id="IPR011990">
    <property type="entry name" value="TPR-like_helical_dom_sf"/>
</dbReference>
<evidence type="ECO:0000256" key="2">
    <source>
        <dbReference type="ARBA" id="ARBA00008219"/>
    </source>
</evidence>
<sequence length="337" mass="39018">MSYRILRCSCYVKRALCIRLNTPKSKRNMFVHKKNNSNYKIASFFSLSISLFGFGLKDDETPEDKLTNTIKRAIMSINNQQYEKAEQILHLALRMAQDLQSRDGITYVYDVMANLALEREQYEKAEKLFSEVMKRLLEEGYQEDNLKVIHISLKLANIAHHLGKVEKSMLGFNWTLPKIEKRAESNPDDVEIKEIFGLAKYWFGQLLIKTNEYEKARLQLISAYECFIEIYGFKNTESITILNDLSVACAKLNRLSEAKSYILTAIRLAKVSDDYQQEAILQINLGLILLQEGLLNDAKLHCSQAWRLSKETKDYSAVRQAEICLNQIKIHEVKLEK</sequence>
<dbReference type="InterPro" id="IPR040395">
    <property type="entry name" value="TTC19"/>
</dbReference>
<keyword evidence="4" id="KW-0802">TPR repeat</keyword>
<keyword evidence="8" id="KW-1185">Reference proteome</keyword>
<dbReference type="VEuPathDB" id="VectorBase:MDOMA2_015169"/>
<protein>
    <submittedName>
        <fullName evidence="9">Tetratricopeptide repeat protein 19 homolog, mitochondrial isoform X1</fullName>
    </submittedName>
</protein>
<comment type="similarity">
    <text evidence="2">Belongs to the TTC19 family.</text>
</comment>
<organism evidence="7">
    <name type="scientific">Musca domestica</name>
    <name type="common">House fly</name>
    <dbReference type="NCBI Taxonomy" id="7370"/>
    <lineage>
        <taxon>Eukaryota</taxon>
        <taxon>Metazoa</taxon>
        <taxon>Ecdysozoa</taxon>
        <taxon>Arthropoda</taxon>
        <taxon>Hexapoda</taxon>
        <taxon>Insecta</taxon>
        <taxon>Pterygota</taxon>
        <taxon>Neoptera</taxon>
        <taxon>Endopterygota</taxon>
        <taxon>Diptera</taxon>
        <taxon>Brachycera</taxon>
        <taxon>Muscomorpha</taxon>
        <taxon>Muscoidea</taxon>
        <taxon>Muscidae</taxon>
        <taxon>Musca</taxon>
    </lineage>
</organism>
<dbReference type="Proteomes" id="UP001652621">
    <property type="component" value="Unplaced"/>
</dbReference>
<evidence type="ECO:0000313" key="9">
    <source>
        <dbReference type="RefSeq" id="XP_058984063.1"/>
    </source>
</evidence>